<feature type="region of interest" description="Disordered" evidence="2">
    <location>
        <begin position="460"/>
        <end position="483"/>
    </location>
</feature>
<feature type="compositionally biased region" description="Low complexity" evidence="2">
    <location>
        <begin position="1029"/>
        <end position="1048"/>
    </location>
</feature>
<feature type="compositionally biased region" description="Low complexity" evidence="2">
    <location>
        <begin position="1187"/>
        <end position="1201"/>
    </location>
</feature>
<feature type="compositionally biased region" description="Low complexity" evidence="2">
    <location>
        <begin position="472"/>
        <end position="482"/>
    </location>
</feature>
<evidence type="ECO:0000256" key="2">
    <source>
        <dbReference type="SAM" id="MobiDB-lite"/>
    </source>
</evidence>
<dbReference type="PROSITE" id="PS50294">
    <property type="entry name" value="WD_REPEATS_REGION"/>
    <property type="match status" value="2"/>
</dbReference>
<feature type="compositionally biased region" description="Low complexity" evidence="2">
    <location>
        <begin position="869"/>
        <end position="892"/>
    </location>
</feature>
<comment type="caution">
    <text evidence="4">The sequence shown here is derived from an EMBL/GenBank/DDBJ whole genome shotgun (WGS) entry which is preliminary data.</text>
</comment>
<evidence type="ECO:0000313" key="5">
    <source>
        <dbReference type="Proteomes" id="UP001176517"/>
    </source>
</evidence>
<evidence type="ECO:0000256" key="1">
    <source>
        <dbReference type="PROSITE-ProRule" id="PRU00221"/>
    </source>
</evidence>
<dbReference type="InterPro" id="IPR052791">
    <property type="entry name" value="SSM1_domain"/>
</dbReference>
<feature type="compositionally biased region" description="Low complexity" evidence="2">
    <location>
        <begin position="40"/>
        <end position="62"/>
    </location>
</feature>
<proteinExistence type="predicted"/>
<name>A0AAN6GV62_9BASI</name>
<dbReference type="Proteomes" id="UP001176517">
    <property type="component" value="Unassembled WGS sequence"/>
</dbReference>
<dbReference type="Pfam" id="PF12937">
    <property type="entry name" value="F-box-like"/>
    <property type="match status" value="1"/>
</dbReference>
<feature type="repeat" description="WD" evidence="1">
    <location>
        <begin position="690"/>
        <end position="721"/>
    </location>
</feature>
<dbReference type="SMART" id="SM00320">
    <property type="entry name" value="WD40"/>
    <property type="match status" value="2"/>
</dbReference>
<feature type="region of interest" description="Disordered" evidence="2">
    <location>
        <begin position="1297"/>
        <end position="1328"/>
    </location>
</feature>
<dbReference type="Pfam" id="PF00400">
    <property type="entry name" value="WD40"/>
    <property type="match status" value="1"/>
</dbReference>
<dbReference type="Gene3D" id="3.40.50.1000">
    <property type="entry name" value="HAD superfamily/HAD-like"/>
    <property type="match status" value="1"/>
</dbReference>
<sequence>MQTSASKATPGRGGTQKAPASAALAGPRKSTAAAAPNTGSRAASSSTPKAASKATSAGTTPQKPEPKPKPTGVGVEPIADGGVTAALAQQDEARNGAKEEPRALVLFDIDNTLYSAKLGIAQLMSVRIQAFFHAKLGLPAEEAQALHQKYYKQYGLAVRGLVRNHDIDPLEYDRLCDQSLPLDSVLEPSDALKHLLSRFDRTKCRVIALTNAYKVHAHRVLNCLEIAEFFEEVIFCDYSNPMFACKPEKEYFDAALAALSELDVSEFKIPPPPHHRIGKTYFVDDSALNTRAARDVCKWYSVVHFKESLEDGAGYVPAGALALPTLTTNKSVEDPKADPTSLTASHGTDASAKVESGEAGALTQKAAKESEDSKKDTNTSSNGTAAPRPDVGAPPKPTALDISLLQQAASSSALSLRSSSTSMNNPGDAARSQLLQQLVRLSPSVRLELFKALLDSSPTSLTPHLRLPSNGEADPAATPTAKAEAEQEELDLFQAELDARRLADEEARERAERRRRLLLYGGLWGAMDNVPRKVIVKVLGMLRVEDLLICRRVSKKWQALTYLPELWASHARELMQNDPGGPPVGDPMAMTLGLGSAPPASAQQKKPLGLGLTTTESERTLADVEGEDAEKAGAEEELAEAKDAKADDLTALLRGPDGELKSSEWELLVKKLVRREWNWAQGIAQKVQYMEGHTGFVTSMKLKGRKTLVTGSYDETIRVWDTLSGHNRGIRNVALSEDVLVSVGQDKAIVVWDWRTGTKLLKFGQQSNVSLGTSIVDKDKIVAVTVDGIIRTFCIRRKEMIGQFDLSKLGGVDKALSAQLAGIGGDGMLQWFAAHGNTMTLAAKNLVVHLEWTEHIVPVEENPVPLTRGSATKTGSGFSSSSSFRTSLGPSTPTATRTRKDSTQTPISSSRPASRASLSPVMMTSALRKRNDSTASSASTVVSTSTTSSSARAAGHGAAPRKTMPAGNGEASRHERNGSTPAGQGHRSALSTSSSFRATPGSERRQSLNIGTRNAGATSPGARPPPVSPSSSYRFPSSQTTSSLSPLSARNGNQSLDFPPSATSPLSPQPGAADKPVRTRIAPNLEVAPRIVSVLRTPDISTGCTDPAKRRVVCSTRFSSRSGADRRLYSSTYSIKTTNKAVSDLPNSTITSPQKPKEGLSSIEQTEAKDAEADSDVGAAPTTAPVSGSAEVSASDHSSSVRPIRGAWSAEREKLSQPSRNPMAMILDHESCVVGCQDGTVYRLSFVGDEFGDEPDEPEPEPEAEHLVAKSEEEEESAGHHTISDLTQLEQIWSELMLPEDAPHDHPGRWRPPTKLEASSAIEQLGFK</sequence>
<feature type="region of interest" description="Disordered" evidence="2">
    <location>
        <begin position="595"/>
        <end position="620"/>
    </location>
</feature>
<feature type="compositionally biased region" description="Basic and acidic residues" evidence="2">
    <location>
        <begin position="1263"/>
        <end position="1283"/>
    </location>
</feature>
<organism evidence="4 5">
    <name type="scientific">Tilletia horrida</name>
    <dbReference type="NCBI Taxonomy" id="155126"/>
    <lineage>
        <taxon>Eukaryota</taxon>
        <taxon>Fungi</taxon>
        <taxon>Dikarya</taxon>
        <taxon>Basidiomycota</taxon>
        <taxon>Ustilaginomycotina</taxon>
        <taxon>Exobasidiomycetes</taxon>
        <taxon>Tilletiales</taxon>
        <taxon>Tilletiaceae</taxon>
        <taxon>Tilletia</taxon>
    </lineage>
</organism>
<dbReference type="SFLD" id="SFLDG01129">
    <property type="entry name" value="C1.5:_HAD__Beta-PGM__Phosphata"/>
    <property type="match status" value="1"/>
</dbReference>
<evidence type="ECO:0000313" key="4">
    <source>
        <dbReference type="EMBL" id="KAK0557471.1"/>
    </source>
</evidence>
<dbReference type="InterPro" id="IPR036047">
    <property type="entry name" value="F-box-like_dom_sf"/>
</dbReference>
<dbReference type="Pfam" id="PF00702">
    <property type="entry name" value="Hydrolase"/>
    <property type="match status" value="1"/>
</dbReference>
<dbReference type="SUPFAM" id="SSF56784">
    <property type="entry name" value="HAD-like"/>
    <property type="match status" value="1"/>
</dbReference>
<feature type="compositionally biased region" description="Basic and acidic residues" evidence="2">
    <location>
        <begin position="366"/>
        <end position="377"/>
    </location>
</feature>
<dbReference type="Gene3D" id="1.20.1280.50">
    <property type="match status" value="1"/>
</dbReference>
<dbReference type="SUPFAM" id="SSF50978">
    <property type="entry name" value="WD40 repeat-like"/>
    <property type="match status" value="1"/>
</dbReference>
<dbReference type="InterPro" id="IPR015943">
    <property type="entry name" value="WD40/YVTN_repeat-like_dom_sf"/>
</dbReference>
<keyword evidence="5" id="KW-1185">Reference proteome</keyword>
<dbReference type="GO" id="GO:0006206">
    <property type="term" value="P:pyrimidine nucleobase metabolic process"/>
    <property type="evidence" value="ECO:0007669"/>
    <property type="project" value="TreeGrafter"/>
</dbReference>
<feature type="region of interest" description="Disordered" evidence="2">
    <location>
        <begin position="330"/>
        <end position="398"/>
    </location>
</feature>
<reference evidence="4" key="1">
    <citation type="journal article" date="2023" name="PhytoFront">
        <title>Draft Genome Resources of Seven Strains of Tilletia horrida, Causal Agent of Kernel Smut of Rice.</title>
        <authorList>
            <person name="Khanal S."/>
            <person name="Antony Babu S."/>
            <person name="Zhou X.G."/>
        </authorList>
    </citation>
    <scope>NUCLEOTIDE SEQUENCE</scope>
    <source>
        <strain evidence="4">TX6</strain>
    </source>
</reference>
<dbReference type="Gene3D" id="2.130.10.10">
    <property type="entry name" value="YVTN repeat-like/Quinoprotein amine dehydrogenase"/>
    <property type="match status" value="1"/>
</dbReference>
<feature type="region of interest" description="Disordered" evidence="2">
    <location>
        <begin position="1"/>
        <end position="78"/>
    </location>
</feature>
<feature type="compositionally biased region" description="Acidic residues" evidence="2">
    <location>
        <begin position="1252"/>
        <end position="1262"/>
    </location>
</feature>
<accession>A0AAN6GV62</accession>
<dbReference type="InterPro" id="IPR001680">
    <property type="entry name" value="WD40_rpt"/>
</dbReference>
<dbReference type="NCBIfam" id="TIGR01993">
    <property type="entry name" value="Pyr-5-nucltdase"/>
    <property type="match status" value="1"/>
</dbReference>
<feature type="compositionally biased region" description="Low complexity" evidence="2">
    <location>
        <begin position="908"/>
        <end position="920"/>
    </location>
</feature>
<dbReference type="InterPro" id="IPR001810">
    <property type="entry name" value="F-box_dom"/>
</dbReference>
<feature type="compositionally biased region" description="Polar residues" evidence="2">
    <location>
        <begin position="1007"/>
        <end position="1017"/>
    </location>
</feature>
<feature type="repeat" description="WD" evidence="1">
    <location>
        <begin position="723"/>
        <end position="762"/>
    </location>
</feature>
<dbReference type="PROSITE" id="PS50082">
    <property type="entry name" value="WD_REPEATS_2"/>
    <property type="match status" value="2"/>
</dbReference>
<dbReference type="GO" id="GO:0008252">
    <property type="term" value="F:nucleotidase activity"/>
    <property type="evidence" value="ECO:0007669"/>
    <property type="project" value="TreeGrafter"/>
</dbReference>
<dbReference type="PANTHER" id="PTHR47438:SF1">
    <property type="entry name" value="PHOSPHATE METABOLISM PROTEIN 8-RELATED"/>
    <property type="match status" value="1"/>
</dbReference>
<feature type="region of interest" description="Disordered" evidence="2">
    <location>
        <begin position="863"/>
        <end position="1076"/>
    </location>
</feature>
<dbReference type="Gene3D" id="1.10.150.450">
    <property type="match status" value="1"/>
</dbReference>
<dbReference type="InterPro" id="IPR036322">
    <property type="entry name" value="WD40_repeat_dom_sf"/>
</dbReference>
<feature type="domain" description="F-box" evidence="3">
    <location>
        <begin position="524"/>
        <end position="570"/>
    </location>
</feature>
<dbReference type="InterPro" id="IPR023214">
    <property type="entry name" value="HAD_sf"/>
</dbReference>
<evidence type="ECO:0000259" key="3">
    <source>
        <dbReference type="PROSITE" id="PS50181"/>
    </source>
</evidence>
<dbReference type="PROSITE" id="PS50181">
    <property type="entry name" value="FBOX"/>
    <property type="match status" value="1"/>
</dbReference>
<protein>
    <recommendedName>
        <fullName evidence="3">F-box domain-containing protein</fullName>
    </recommendedName>
</protein>
<dbReference type="GO" id="GO:0009166">
    <property type="term" value="P:nucleotide catabolic process"/>
    <property type="evidence" value="ECO:0007669"/>
    <property type="project" value="TreeGrafter"/>
</dbReference>
<feature type="compositionally biased region" description="Polar residues" evidence="2">
    <location>
        <begin position="1050"/>
        <end position="1066"/>
    </location>
</feature>
<feature type="region of interest" description="Disordered" evidence="2">
    <location>
        <begin position="1143"/>
        <end position="1217"/>
    </location>
</feature>
<keyword evidence="1" id="KW-0853">WD repeat</keyword>
<dbReference type="PANTHER" id="PTHR47438">
    <property type="entry name" value="PHOSPHATE METABOLISM PROTEIN 8-RELATED"/>
    <property type="match status" value="1"/>
</dbReference>
<feature type="compositionally biased region" description="Low complexity" evidence="2">
    <location>
        <begin position="933"/>
        <end position="954"/>
    </location>
</feature>
<dbReference type="InterPro" id="IPR010237">
    <property type="entry name" value="Pyr-5-nucltdase"/>
</dbReference>
<feature type="compositionally biased region" description="Polar residues" evidence="2">
    <location>
        <begin position="1143"/>
        <end position="1154"/>
    </location>
</feature>
<dbReference type="InterPro" id="IPR036412">
    <property type="entry name" value="HAD-like_sf"/>
</dbReference>
<gene>
    <name evidence="4" type="ORF">OC846_000459</name>
</gene>
<feature type="region of interest" description="Disordered" evidence="2">
    <location>
        <begin position="1252"/>
        <end position="1283"/>
    </location>
</feature>
<dbReference type="SUPFAM" id="SSF81383">
    <property type="entry name" value="F-box domain"/>
    <property type="match status" value="1"/>
</dbReference>
<dbReference type="SFLD" id="SFLDS00003">
    <property type="entry name" value="Haloacid_Dehalogenase"/>
    <property type="match status" value="1"/>
</dbReference>
<dbReference type="EMBL" id="JAPDMZ010000005">
    <property type="protein sequence ID" value="KAK0557471.1"/>
    <property type="molecule type" value="Genomic_DNA"/>
</dbReference>
<dbReference type="SFLD" id="SFLDG01132">
    <property type="entry name" value="C1.5.3:_5'-Nucleotidase_Like"/>
    <property type="match status" value="1"/>
</dbReference>